<evidence type="ECO:0000313" key="2">
    <source>
        <dbReference type="EMBL" id="MDJ1182135.1"/>
    </source>
</evidence>
<evidence type="ECO:0000256" key="1">
    <source>
        <dbReference type="SAM" id="MobiDB-lite"/>
    </source>
</evidence>
<protein>
    <submittedName>
        <fullName evidence="2">Carboxypeptidase regulatory-like domain-containing protein</fullName>
    </submittedName>
</protein>
<feature type="compositionally biased region" description="Low complexity" evidence="1">
    <location>
        <begin position="118"/>
        <end position="134"/>
    </location>
</feature>
<dbReference type="RefSeq" id="WP_283756788.1">
    <property type="nucleotide sequence ID" value="NZ_JAQOSQ010000002.1"/>
</dbReference>
<organism evidence="2 3">
    <name type="scientific">Roseofilum casamattae BLCC-M143</name>
    <dbReference type="NCBI Taxonomy" id="3022442"/>
    <lineage>
        <taxon>Bacteria</taxon>
        <taxon>Bacillati</taxon>
        <taxon>Cyanobacteriota</taxon>
        <taxon>Cyanophyceae</taxon>
        <taxon>Desertifilales</taxon>
        <taxon>Desertifilaceae</taxon>
        <taxon>Roseofilum</taxon>
        <taxon>Roseofilum casamattae</taxon>
    </lineage>
</organism>
<dbReference type="EMBL" id="JAQOSQ010000002">
    <property type="protein sequence ID" value="MDJ1182135.1"/>
    <property type="molecule type" value="Genomic_DNA"/>
</dbReference>
<comment type="caution">
    <text evidence="2">The sequence shown here is derived from an EMBL/GenBank/DDBJ whole genome shotgun (WGS) entry which is preliminary data.</text>
</comment>
<keyword evidence="3" id="KW-1185">Reference proteome</keyword>
<dbReference type="Proteomes" id="UP001232992">
    <property type="component" value="Unassembled WGS sequence"/>
</dbReference>
<sequence>MMKWKSAIAKPVLNAIGLGALATVLCLTLSNRAIAHGVSVTNRAISAIQVQAVYDTGEPMDKAQVTIYAPDNPQEPWMQGLSDDRGQFLFVPDLNETGTWTVKIRKAGHGSVITIPIGESGESETSGASTSDSTPTQQPIPIAQGTVSRNHGTNALQKAVMMASVFWGCTGTALFFSRSGSNAHS</sequence>
<evidence type="ECO:0000313" key="3">
    <source>
        <dbReference type="Proteomes" id="UP001232992"/>
    </source>
</evidence>
<accession>A0ABT7BST7</accession>
<reference evidence="2 3" key="1">
    <citation type="submission" date="2023-01" db="EMBL/GenBank/DDBJ databases">
        <title>Novel diversity within Roseofilum (Cyanobacteria; Desertifilaceae) from marine benthic mats with descriptions of four novel species.</title>
        <authorList>
            <person name="Wang Y."/>
            <person name="Berthold D.E."/>
            <person name="Hu J."/>
            <person name="Lefler F.W."/>
            <person name="Laughinghouse H.D. IV."/>
        </authorList>
    </citation>
    <scope>NUCLEOTIDE SEQUENCE [LARGE SCALE GENOMIC DNA]</scope>
    <source>
        <strain evidence="2 3">BLCC-M143</strain>
    </source>
</reference>
<feature type="compositionally biased region" description="Polar residues" evidence="1">
    <location>
        <begin position="135"/>
        <end position="149"/>
    </location>
</feature>
<proteinExistence type="predicted"/>
<name>A0ABT7BST7_9CYAN</name>
<feature type="region of interest" description="Disordered" evidence="1">
    <location>
        <begin position="115"/>
        <end position="149"/>
    </location>
</feature>
<gene>
    <name evidence="2" type="ORF">PMH09_02925</name>
</gene>